<feature type="transmembrane region" description="Helical" evidence="2">
    <location>
        <begin position="499"/>
        <end position="518"/>
    </location>
</feature>
<keyword evidence="4" id="KW-1185">Reference proteome</keyword>
<accession>A0ABW4XFL0</accession>
<dbReference type="RefSeq" id="WP_376880939.1">
    <property type="nucleotide sequence ID" value="NZ_JBHUHP010000030.1"/>
</dbReference>
<feature type="transmembrane region" description="Helical" evidence="2">
    <location>
        <begin position="211"/>
        <end position="230"/>
    </location>
</feature>
<feature type="transmembrane region" description="Helical" evidence="2">
    <location>
        <begin position="260"/>
        <end position="279"/>
    </location>
</feature>
<feature type="transmembrane region" description="Helical" evidence="2">
    <location>
        <begin position="370"/>
        <end position="389"/>
    </location>
</feature>
<feature type="transmembrane region" description="Helical" evidence="2">
    <location>
        <begin position="291"/>
        <end position="310"/>
    </location>
</feature>
<feature type="transmembrane region" description="Helical" evidence="2">
    <location>
        <begin position="669"/>
        <end position="689"/>
    </location>
</feature>
<dbReference type="Proteomes" id="UP001597402">
    <property type="component" value="Unassembled WGS sequence"/>
</dbReference>
<feature type="transmembrane region" description="Helical" evidence="2">
    <location>
        <begin position="419"/>
        <end position="438"/>
    </location>
</feature>
<evidence type="ECO:0000313" key="3">
    <source>
        <dbReference type="EMBL" id="MFD2094267.1"/>
    </source>
</evidence>
<feature type="transmembrane region" description="Helical" evidence="2">
    <location>
        <begin position="548"/>
        <end position="566"/>
    </location>
</feature>
<evidence type="ECO:0000256" key="2">
    <source>
        <dbReference type="SAM" id="Phobius"/>
    </source>
</evidence>
<feature type="transmembrane region" description="Helical" evidence="2">
    <location>
        <begin position="122"/>
        <end position="143"/>
    </location>
</feature>
<feature type="transmembrane region" description="Helical" evidence="2">
    <location>
        <begin position="180"/>
        <end position="199"/>
    </location>
</feature>
<organism evidence="3 4">
    <name type="scientific">Blastococcus deserti</name>
    <dbReference type="NCBI Taxonomy" id="2259033"/>
    <lineage>
        <taxon>Bacteria</taxon>
        <taxon>Bacillati</taxon>
        <taxon>Actinomycetota</taxon>
        <taxon>Actinomycetes</taxon>
        <taxon>Geodermatophilales</taxon>
        <taxon>Geodermatophilaceae</taxon>
        <taxon>Blastococcus</taxon>
    </lineage>
</organism>
<keyword evidence="2" id="KW-0472">Membrane</keyword>
<gene>
    <name evidence="3" type="ORF">ACFSHS_22085</name>
</gene>
<dbReference type="NCBIfam" id="NF047321">
    <property type="entry name" value="SCO7613_CTERM"/>
    <property type="match status" value="1"/>
</dbReference>
<feature type="transmembrane region" description="Helical" evidence="2">
    <location>
        <begin position="237"/>
        <end position="254"/>
    </location>
</feature>
<feature type="transmembrane region" description="Helical" evidence="2">
    <location>
        <begin position="621"/>
        <end position="640"/>
    </location>
</feature>
<feature type="transmembrane region" description="Helical" evidence="2">
    <location>
        <begin position="445"/>
        <end position="464"/>
    </location>
</feature>
<keyword evidence="2" id="KW-1133">Transmembrane helix</keyword>
<feature type="transmembrane region" description="Helical" evidence="2">
    <location>
        <begin position="396"/>
        <end position="413"/>
    </location>
</feature>
<protein>
    <submittedName>
        <fullName evidence="3">SCO7613 C-terminal domain-containing membrane protein</fullName>
    </submittedName>
</protein>
<feature type="compositionally biased region" description="Pro residues" evidence="1">
    <location>
        <begin position="76"/>
        <end position="112"/>
    </location>
</feature>
<feature type="transmembrane region" description="Helical" evidence="2">
    <location>
        <begin position="647"/>
        <end position="663"/>
    </location>
</feature>
<reference evidence="4" key="1">
    <citation type="journal article" date="2019" name="Int. J. Syst. Evol. Microbiol.">
        <title>The Global Catalogue of Microorganisms (GCM) 10K type strain sequencing project: providing services to taxonomists for standard genome sequencing and annotation.</title>
        <authorList>
            <consortium name="The Broad Institute Genomics Platform"/>
            <consortium name="The Broad Institute Genome Sequencing Center for Infectious Disease"/>
            <person name="Wu L."/>
            <person name="Ma J."/>
        </authorList>
    </citation>
    <scope>NUCLEOTIDE SEQUENCE [LARGE SCALE GENOMIC DNA]</scope>
    <source>
        <strain evidence="4">JCM 3338</strain>
    </source>
</reference>
<comment type="caution">
    <text evidence="3">The sequence shown here is derived from an EMBL/GenBank/DDBJ whole genome shotgun (WGS) entry which is preliminary data.</text>
</comment>
<feature type="transmembrane region" description="Helical" evidence="2">
    <location>
        <begin position="524"/>
        <end position="541"/>
    </location>
</feature>
<sequence>MTTFSALQCPVCGRPVEDPPPPACPACGLPGVGQAARVMTRIGVTLRDLAAERDAFLQTLHAAASARTPVTGEAPGRPPQAPVPAPAPPAGWRPPAPPTGWRPPAPPPLPPTPRRRLTPQEVLLGLGALLLVAAAVAFVAVAWTRLGVGFQAGVMSVVTAVACGASGWSARRGLRATEEALAAAGVALLAIDLAAARWLGLFRLEDVPLRTWTAVSCTVVVAAGLLLGRLTRSTTTWPLAALVAAQPVPFLLLPTDAVDGPAGVAAALALATTDLLLVLRLRSGLRILARVLAAGQAALGGVAGLLLSGLGTPAESWTATAMLAAAGAAAVAGASLRPELLPRPDAVAASAAMVAALSLAMSLERLGDEGPVVAAGLGIAVLTGAVLLVGRRAGEVAAWAGGATLTLVGAGLLAEEERWAALSVLALAAVVPSLLAAVRREDLRSGATGTALLAAAASIGLAHGGDLLEATRAGLLLALVAALGLAVATLRAGGPEERVAAGAAAVAGLAAAVTSGTVGAWGQVGLQLAVVGAAGAGYALIAGRRPVAVLAVADLVVAAWIALAGADVTTPEAYTLPAAAGLLLLALPGLRAGAPSWSAEGTGLAVGLAPSAMVVVADPTALRLVLLVAAAGAVTVVGTLAHRQAPFLVGAAALAFVAVGLLGPDVLLLPRWLTLGTVGLLLLVVGATYERRRQQAREAVAWVAQMR</sequence>
<evidence type="ECO:0000256" key="1">
    <source>
        <dbReference type="SAM" id="MobiDB-lite"/>
    </source>
</evidence>
<proteinExistence type="predicted"/>
<dbReference type="InterPro" id="IPR058062">
    <property type="entry name" value="SCO7613_C"/>
</dbReference>
<feature type="region of interest" description="Disordered" evidence="1">
    <location>
        <begin position="67"/>
        <end position="114"/>
    </location>
</feature>
<name>A0ABW4XFL0_9ACTN</name>
<feature type="transmembrane region" description="Helical" evidence="2">
    <location>
        <begin position="149"/>
        <end position="168"/>
    </location>
</feature>
<keyword evidence="2" id="KW-0812">Transmembrane</keyword>
<evidence type="ECO:0000313" key="4">
    <source>
        <dbReference type="Proteomes" id="UP001597402"/>
    </source>
</evidence>
<dbReference type="EMBL" id="JBHUHP010000030">
    <property type="protein sequence ID" value="MFD2094267.1"/>
    <property type="molecule type" value="Genomic_DNA"/>
</dbReference>
<feature type="transmembrane region" description="Helical" evidence="2">
    <location>
        <begin position="470"/>
        <end position="492"/>
    </location>
</feature>